<dbReference type="InterPro" id="IPR019533">
    <property type="entry name" value="Peptidase_S26"/>
</dbReference>
<dbReference type="GO" id="GO:0009003">
    <property type="term" value="F:signal peptidase activity"/>
    <property type="evidence" value="ECO:0007669"/>
    <property type="project" value="UniProtKB-EC"/>
</dbReference>
<evidence type="ECO:0000256" key="8">
    <source>
        <dbReference type="RuleBase" id="RU362042"/>
    </source>
</evidence>
<dbReference type="KEGG" id="acel:acsn021_23900"/>
<reference evidence="10 11" key="1">
    <citation type="journal article" date="2016" name="Int. J. Syst. Evol. Microbiol.">
        <title>Descriptions of Anaerotaenia torta gen. nov., sp. nov. and Anaerocolumna cellulosilytica gen. nov., sp. nov. isolated from a methanogenic reactor of cattle waste.</title>
        <authorList>
            <person name="Uek A."/>
            <person name="Ohtaki Y."/>
            <person name="Kaku N."/>
            <person name="Ueki K."/>
        </authorList>
    </citation>
    <scope>NUCLEOTIDE SEQUENCE [LARGE SCALE GENOMIC DNA]</scope>
    <source>
        <strain evidence="10 11">SN021</strain>
    </source>
</reference>
<dbReference type="InterPro" id="IPR000223">
    <property type="entry name" value="Pept_S26A_signal_pept_1"/>
</dbReference>
<feature type="region of interest" description="Disordered" evidence="9">
    <location>
        <begin position="1"/>
        <end position="24"/>
    </location>
</feature>
<dbReference type="PRINTS" id="PR00727">
    <property type="entry name" value="LEADERPTASE"/>
</dbReference>
<dbReference type="CDD" id="cd06530">
    <property type="entry name" value="S26_SPase_I"/>
    <property type="match status" value="1"/>
</dbReference>
<dbReference type="EMBL" id="AP023367">
    <property type="protein sequence ID" value="BCJ94821.1"/>
    <property type="molecule type" value="Genomic_DNA"/>
</dbReference>
<dbReference type="GO" id="GO:0006465">
    <property type="term" value="P:signal peptide processing"/>
    <property type="evidence" value="ECO:0007669"/>
    <property type="project" value="InterPro"/>
</dbReference>
<keyword evidence="11" id="KW-1185">Reference proteome</keyword>
<dbReference type="Pfam" id="PF10502">
    <property type="entry name" value="Peptidase_S26"/>
    <property type="match status" value="1"/>
</dbReference>
<keyword evidence="7" id="KW-0812">Transmembrane</keyword>
<comment type="catalytic activity">
    <reaction evidence="1 7">
        <text>Cleavage of hydrophobic, N-terminal signal or leader sequences from secreted and periplasmic proteins.</text>
        <dbReference type="EC" id="3.4.21.89"/>
    </reaction>
</comment>
<dbReference type="SUPFAM" id="SSF51306">
    <property type="entry name" value="LexA/Signal peptidase"/>
    <property type="match status" value="1"/>
</dbReference>
<dbReference type="PANTHER" id="PTHR43390">
    <property type="entry name" value="SIGNAL PEPTIDASE I"/>
    <property type="match status" value="1"/>
</dbReference>
<dbReference type="PANTHER" id="PTHR43390:SF1">
    <property type="entry name" value="CHLOROPLAST PROCESSING PEPTIDASE"/>
    <property type="match status" value="1"/>
</dbReference>
<feature type="compositionally biased region" description="Polar residues" evidence="9">
    <location>
        <begin position="11"/>
        <end position="24"/>
    </location>
</feature>
<protein>
    <recommendedName>
        <fullName evidence="4 7">Signal peptidase I</fullName>
        <ecNumber evidence="4 7">3.4.21.89</ecNumber>
    </recommendedName>
</protein>
<feature type="transmembrane region" description="Helical" evidence="7">
    <location>
        <begin position="66"/>
        <end position="87"/>
    </location>
</feature>
<dbReference type="AlphaFoldDB" id="A0A6S6R733"/>
<proteinExistence type="inferred from homology"/>
<dbReference type="InterPro" id="IPR019757">
    <property type="entry name" value="Pept_S26A_signal_pept_1_Lys-AS"/>
</dbReference>
<name>A0A6S6R733_9FIRM</name>
<organism evidence="10 11">
    <name type="scientific">Anaerocolumna cellulosilytica</name>
    <dbReference type="NCBI Taxonomy" id="433286"/>
    <lineage>
        <taxon>Bacteria</taxon>
        <taxon>Bacillati</taxon>
        <taxon>Bacillota</taxon>
        <taxon>Clostridia</taxon>
        <taxon>Lachnospirales</taxon>
        <taxon>Lachnospiraceae</taxon>
        <taxon>Anaerocolumna</taxon>
    </lineage>
</organism>
<gene>
    <name evidence="10" type="ORF">acsn021_23900</name>
</gene>
<comment type="similarity">
    <text evidence="3 8">Belongs to the peptidase S26 family.</text>
</comment>
<dbReference type="Gene3D" id="2.10.109.10">
    <property type="entry name" value="Umud Fragment, subunit A"/>
    <property type="match status" value="1"/>
</dbReference>
<dbReference type="InterPro" id="IPR036286">
    <property type="entry name" value="LexA/Signal_pep-like_sf"/>
</dbReference>
<evidence type="ECO:0000256" key="6">
    <source>
        <dbReference type="ARBA" id="ARBA00022801"/>
    </source>
</evidence>
<evidence type="ECO:0000256" key="3">
    <source>
        <dbReference type="ARBA" id="ARBA00009370"/>
    </source>
</evidence>
<dbReference type="PROSITE" id="PS00501">
    <property type="entry name" value="SPASE_I_1"/>
    <property type="match status" value="1"/>
</dbReference>
<evidence type="ECO:0000313" key="11">
    <source>
        <dbReference type="Proteomes" id="UP000515561"/>
    </source>
</evidence>
<evidence type="ECO:0000256" key="2">
    <source>
        <dbReference type="ARBA" id="ARBA00004401"/>
    </source>
</evidence>
<evidence type="ECO:0000256" key="7">
    <source>
        <dbReference type="RuleBase" id="RU003993"/>
    </source>
</evidence>
<comment type="subcellular location">
    <subcellularLocation>
        <location evidence="2">Cell membrane</location>
        <topology evidence="2">Single-pass type II membrane protein</topology>
    </subcellularLocation>
    <subcellularLocation>
        <location evidence="8">Membrane</location>
        <topology evidence="8">Single-pass type II membrane protein</topology>
    </subcellularLocation>
</comment>
<dbReference type="RefSeq" id="WP_330601688.1">
    <property type="nucleotide sequence ID" value="NZ_AP023367.1"/>
</dbReference>
<keyword evidence="6 7" id="KW-0378">Hydrolase</keyword>
<keyword evidence="7" id="KW-1133">Transmembrane helix</keyword>
<dbReference type="Proteomes" id="UP000515561">
    <property type="component" value="Chromosome"/>
</dbReference>
<dbReference type="NCBIfam" id="TIGR02227">
    <property type="entry name" value="sigpep_I_bact"/>
    <property type="match status" value="1"/>
</dbReference>
<sequence length="237" mass="26695">MAENNDKENGYPSTPDVSENYDGFNTVNREENFDNLHNIINHTSLENESTSVPGKKEKKSSTGKDILEMLIYFAVVIVSVLLIHQFVGQQIEVSGSSMESTLHNEDHLILEKISYEIGAPKRFDIVVFRPYSYEKETYYIKRVIGMPGETVQIIGSDIFINGEKIDENYGNNPIADGGAAKEPITLGGDEYFLLGDNRNNSKDSRDTSIGAVKREAIIGRAWIRIWPFKDFGVLEHQ</sequence>
<evidence type="ECO:0000256" key="1">
    <source>
        <dbReference type="ARBA" id="ARBA00000677"/>
    </source>
</evidence>
<dbReference type="EC" id="3.4.21.89" evidence="4 7"/>
<keyword evidence="7" id="KW-0472">Membrane</keyword>
<dbReference type="GO" id="GO:0005886">
    <property type="term" value="C:plasma membrane"/>
    <property type="evidence" value="ECO:0007669"/>
    <property type="project" value="UniProtKB-SubCell"/>
</dbReference>
<evidence type="ECO:0000256" key="9">
    <source>
        <dbReference type="SAM" id="MobiDB-lite"/>
    </source>
</evidence>
<evidence type="ECO:0000256" key="5">
    <source>
        <dbReference type="ARBA" id="ARBA00022670"/>
    </source>
</evidence>
<evidence type="ECO:0000313" key="10">
    <source>
        <dbReference type="EMBL" id="BCJ94821.1"/>
    </source>
</evidence>
<evidence type="ECO:0000256" key="4">
    <source>
        <dbReference type="ARBA" id="ARBA00013208"/>
    </source>
</evidence>
<dbReference type="GO" id="GO:0004252">
    <property type="term" value="F:serine-type endopeptidase activity"/>
    <property type="evidence" value="ECO:0007669"/>
    <property type="project" value="InterPro"/>
</dbReference>
<accession>A0A6S6R733</accession>
<dbReference type="PROSITE" id="PS00760">
    <property type="entry name" value="SPASE_I_2"/>
    <property type="match status" value="1"/>
</dbReference>
<dbReference type="InterPro" id="IPR019756">
    <property type="entry name" value="Pept_S26A_signal_pept_1_Ser-AS"/>
</dbReference>
<keyword evidence="5 7" id="KW-0645">Protease</keyword>